<dbReference type="AlphaFoldDB" id="A0A834K4W5"/>
<evidence type="ECO:0000313" key="2">
    <source>
        <dbReference type="EMBL" id="KAF7400298.1"/>
    </source>
</evidence>
<feature type="compositionally biased region" description="Basic and acidic residues" evidence="1">
    <location>
        <begin position="96"/>
        <end position="108"/>
    </location>
</feature>
<proteinExistence type="predicted"/>
<evidence type="ECO:0000256" key="1">
    <source>
        <dbReference type="SAM" id="MobiDB-lite"/>
    </source>
</evidence>
<keyword evidence="3" id="KW-1185">Reference proteome</keyword>
<reference evidence="2" key="1">
    <citation type="journal article" date="2020" name="G3 (Bethesda)">
        <title>High-Quality Assemblies for Three Invasive Social Wasps from the &lt;i&gt;Vespula&lt;/i&gt; Genus.</title>
        <authorList>
            <person name="Harrop T.W.R."/>
            <person name="Guhlin J."/>
            <person name="McLaughlin G.M."/>
            <person name="Permina E."/>
            <person name="Stockwell P."/>
            <person name="Gilligan J."/>
            <person name="Le Lec M.F."/>
            <person name="Gruber M.A.M."/>
            <person name="Quinn O."/>
            <person name="Lovegrove M."/>
            <person name="Duncan E.J."/>
            <person name="Remnant E.J."/>
            <person name="Van Eeckhoven J."/>
            <person name="Graham B."/>
            <person name="Knapp R.A."/>
            <person name="Langford K.W."/>
            <person name="Kronenberg Z."/>
            <person name="Press M.O."/>
            <person name="Eacker S.M."/>
            <person name="Wilson-Rankin E.E."/>
            <person name="Purcell J."/>
            <person name="Lester P.J."/>
            <person name="Dearden P.K."/>
        </authorList>
    </citation>
    <scope>NUCLEOTIDE SEQUENCE</scope>
    <source>
        <strain evidence="2">Marl-1</strain>
    </source>
</reference>
<name>A0A834K4W5_VESVU</name>
<accession>A0A834K4W5</accession>
<sequence length="108" mass="11934">MNKSRLLVNRTPRGVKDISDRESEKFPRLAEGIEKKLIAFASLCGTARRSYYIAGNDSNDRGRLRGFHAGNRKTLLMAIAMIPAASSADGVSPFPSKKDLVEPREKVD</sequence>
<organism evidence="2 3">
    <name type="scientific">Vespula vulgaris</name>
    <name type="common">Yellow jacket</name>
    <name type="synonym">Wasp</name>
    <dbReference type="NCBI Taxonomy" id="7454"/>
    <lineage>
        <taxon>Eukaryota</taxon>
        <taxon>Metazoa</taxon>
        <taxon>Ecdysozoa</taxon>
        <taxon>Arthropoda</taxon>
        <taxon>Hexapoda</taxon>
        <taxon>Insecta</taxon>
        <taxon>Pterygota</taxon>
        <taxon>Neoptera</taxon>
        <taxon>Endopterygota</taxon>
        <taxon>Hymenoptera</taxon>
        <taxon>Apocrita</taxon>
        <taxon>Aculeata</taxon>
        <taxon>Vespoidea</taxon>
        <taxon>Vespidae</taxon>
        <taxon>Vespinae</taxon>
        <taxon>Vespula</taxon>
    </lineage>
</organism>
<protein>
    <submittedName>
        <fullName evidence="2">Uncharacterized protein</fullName>
    </submittedName>
</protein>
<comment type="caution">
    <text evidence="2">The sequence shown here is derived from an EMBL/GenBank/DDBJ whole genome shotgun (WGS) entry which is preliminary data.</text>
</comment>
<dbReference type="Proteomes" id="UP000614350">
    <property type="component" value="Unassembled WGS sequence"/>
</dbReference>
<dbReference type="EMBL" id="JACSEA010000005">
    <property type="protein sequence ID" value="KAF7400298.1"/>
    <property type="molecule type" value="Genomic_DNA"/>
</dbReference>
<gene>
    <name evidence="2" type="ORF">HZH66_005482</name>
</gene>
<feature type="region of interest" description="Disordered" evidence="1">
    <location>
        <begin position="87"/>
        <end position="108"/>
    </location>
</feature>
<evidence type="ECO:0000313" key="3">
    <source>
        <dbReference type="Proteomes" id="UP000614350"/>
    </source>
</evidence>